<feature type="region of interest" description="Disordered" evidence="4">
    <location>
        <begin position="532"/>
        <end position="644"/>
    </location>
</feature>
<comment type="caution">
    <text evidence="7">The sequence shown here is derived from an EMBL/GenBank/DDBJ whole genome shotgun (WGS) entry which is preliminary data.</text>
</comment>
<keyword evidence="2" id="KW-0186">Copper</keyword>
<reference evidence="7 8" key="1">
    <citation type="submission" date="2024-10" db="EMBL/GenBank/DDBJ databases">
        <authorList>
            <person name="Kim D."/>
        </authorList>
    </citation>
    <scope>NUCLEOTIDE SEQUENCE [LARGE SCALE GENOMIC DNA]</scope>
    <source>
        <strain evidence="7">BH-2024</strain>
    </source>
</reference>
<feature type="signal peptide" evidence="5">
    <location>
        <begin position="1"/>
        <end position="25"/>
    </location>
</feature>
<dbReference type="Proteomes" id="UP001620626">
    <property type="component" value="Unassembled WGS sequence"/>
</dbReference>
<evidence type="ECO:0000256" key="3">
    <source>
        <dbReference type="PROSITE-ProRule" id="PRU01005"/>
    </source>
</evidence>
<dbReference type="PROSITE" id="PS00498">
    <property type="entry name" value="TYROSINASE_2"/>
    <property type="match status" value="1"/>
</dbReference>
<comment type="caution">
    <text evidence="3">Lacks conserved residue(s) required for the propagation of feature annotation.</text>
</comment>
<sequence length="783" mass="87066">MVSSTSVQSTFILLIFAFFAFGNFAAGGGSAERGGSSAENAAQTVVRKTLQKSYGYGEVPATYGDEKPDYSVCSGLPKRNRKACKLVVQIAVEARKAERRGLLEDDELPPPSQGLGLPYLRKPTKAEEDAQPPPKVVAERYACMNMTCLCPYLGGSSSGPDQCIFGGSATNDQAGRARRQSGNANPNLGRVVRKEYRMLTDNERARYHAAILQLKRGAGSYEYNRIAYLHFDLRAMPGAHSGPTFLPWHREYLKRYEIGLRAVDPYVSIPYWDSAMDQRLPNPADSIIWSKEFMGTPNANNNGIADGFLANWDTIEGRPIQRQLGEDGELMAEDAVNAMINRPEMENIYAFPSRTGNSACTVPNPNPRNVVELGHNNVHTWIGGDMSALPTAPQDPIFFMHHCFMDYIWEQWRLRWQTRAQRETQFPSDQQVVACSGSTSYRIGETMRPFQDPVVLNRAGLSNDYTDFLYTYAPRPTCRAAGGCGSRYLFCDTTKRTPLCVSKIRPGGNCSPFTRNTEQPCYQSTCTNGRCSAARPRVERSKDSSSPEVEEHSGEKAERGTPRKAYGHSGERGGHSGERGGQSGEKRGQSGEKRGQSGERGGQSGEKANGGKRKGYGYGGNNSPTTAEPPKPTTVPADEYTTLAPTYTPPKERVCYDNHECCTVWATKGACKSAPRYMNTWCPGACRYDGCLPQAVKRAAGLDYYSQCKRWSIFHEKYVHAEGWRSYRPNLVLRREKLRNECERNPHWMACNCPQACSKVKRLKEDCSQNMPKDYVLEPVDNS</sequence>
<organism evidence="7 8">
    <name type="scientific">Heterodera trifolii</name>
    <dbReference type="NCBI Taxonomy" id="157864"/>
    <lineage>
        <taxon>Eukaryota</taxon>
        <taxon>Metazoa</taxon>
        <taxon>Ecdysozoa</taxon>
        <taxon>Nematoda</taxon>
        <taxon>Chromadorea</taxon>
        <taxon>Rhabditida</taxon>
        <taxon>Tylenchina</taxon>
        <taxon>Tylenchomorpha</taxon>
        <taxon>Tylenchoidea</taxon>
        <taxon>Heteroderidae</taxon>
        <taxon>Heteroderinae</taxon>
        <taxon>Heterodera</taxon>
    </lineage>
</organism>
<evidence type="ECO:0000313" key="7">
    <source>
        <dbReference type="EMBL" id="KAL3108176.1"/>
    </source>
</evidence>
<feature type="chain" id="PRO_5044741790" description="ShKT domain-containing protein" evidence="5">
    <location>
        <begin position="26"/>
        <end position="783"/>
    </location>
</feature>
<dbReference type="Gene3D" id="1.10.1280.10">
    <property type="entry name" value="Di-copper center containing domain from catechol oxidase"/>
    <property type="match status" value="1"/>
</dbReference>
<evidence type="ECO:0000256" key="5">
    <source>
        <dbReference type="SAM" id="SignalP"/>
    </source>
</evidence>
<protein>
    <recommendedName>
        <fullName evidence="6">ShKT domain-containing protein</fullName>
    </recommendedName>
</protein>
<dbReference type="PROSITE" id="PS00497">
    <property type="entry name" value="TYROSINASE_1"/>
    <property type="match status" value="1"/>
</dbReference>
<feature type="compositionally biased region" description="Basic and acidic residues" evidence="4">
    <location>
        <begin position="569"/>
        <end position="597"/>
    </location>
</feature>
<dbReference type="PANTHER" id="PTHR11474:SF126">
    <property type="entry name" value="TYROSINASE-LIKE PROTEIN TYR-1-RELATED"/>
    <property type="match status" value="1"/>
</dbReference>
<dbReference type="Pfam" id="PF01549">
    <property type="entry name" value="ShK"/>
    <property type="match status" value="1"/>
</dbReference>
<keyword evidence="5" id="KW-0732">Signal</keyword>
<feature type="domain" description="ShKT" evidence="6">
    <location>
        <begin position="655"/>
        <end position="691"/>
    </location>
</feature>
<evidence type="ECO:0000256" key="2">
    <source>
        <dbReference type="ARBA" id="ARBA00023008"/>
    </source>
</evidence>
<dbReference type="InterPro" id="IPR050316">
    <property type="entry name" value="Tyrosinase/Hemocyanin"/>
</dbReference>
<dbReference type="AlphaFoldDB" id="A0ABD2KZ99"/>
<accession>A0ABD2KZ99</accession>
<dbReference type="InterPro" id="IPR008922">
    <property type="entry name" value="Di-copper_centre_dom_sf"/>
</dbReference>
<dbReference type="GO" id="GO:0046872">
    <property type="term" value="F:metal ion binding"/>
    <property type="evidence" value="ECO:0007669"/>
    <property type="project" value="UniProtKB-KW"/>
</dbReference>
<evidence type="ECO:0000256" key="4">
    <source>
        <dbReference type="SAM" id="MobiDB-lite"/>
    </source>
</evidence>
<evidence type="ECO:0000256" key="1">
    <source>
        <dbReference type="ARBA" id="ARBA00022723"/>
    </source>
</evidence>
<proteinExistence type="predicted"/>
<dbReference type="InterPro" id="IPR003582">
    <property type="entry name" value="ShKT_dom"/>
</dbReference>
<keyword evidence="1" id="KW-0479">Metal-binding</keyword>
<evidence type="ECO:0000259" key="6">
    <source>
        <dbReference type="PROSITE" id="PS51670"/>
    </source>
</evidence>
<evidence type="ECO:0000313" key="8">
    <source>
        <dbReference type="Proteomes" id="UP001620626"/>
    </source>
</evidence>
<name>A0ABD2KZ99_9BILA</name>
<keyword evidence="8" id="KW-1185">Reference proteome</keyword>
<gene>
    <name evidence="7" type="ORF">niasHT_016367</name>
</gene>
<dbReference type="SUPFAM" id="SSF48056">
    <property type="entry name" value="Di-copper centre-containing domain"/>
    <property type="match status" value="1"/>
</dbReference>
<dbReference type="EMBL" id="JBICBT010000595">
    <property type="protein sequence ID" value="KAL3108176.1"/>
    <property type="molecule type" value="Genomic_DNA"/>
</dbReference>
<dbReference type="PRINTS" id="PR00092">
    <property type="entry name" value="TYROSINASE"/>
</dbReference>
<dbReference type="PROSITE" id="PS51670">
    <property type="entry name" value="SHKT"/>
    <property type="match status" value="1"/>
</dbReference>
<dbReference type="InterPro" id="IPR002227">
    <property type="entry name" value="Tyrosinase_Cu-bd"/>
</dbReference>
<dbReference type="PANTHER" id="PTHR11474">
    <property type="entry name" value="TYROSINASE FAMILY MEMBER"/>
    <property type="match status" value="1"/>
</dbReference>
<feature type="compositionally biased region" description="Basic and acidic residues" evidence="4">
    <location>
        <begin position="536"/>
        <end position="561"/>
    </location>
</feature>
<dbReference type="Pfam" id="PF00264">
    <property type="entry name" value="Tyrosinase"/>
    <property type="match status" value="1"/>
</dbReference>